<comment type="caution">
    <text evidence="6">The sequence shown here is derived from an EMBL/GenBank/DDBJ whole genome shotgun (WGS) entry which is preliminary data.</text>
</comment>
<dbReference type="CDD" id="cd00397">
    <property type="entry name" value="DNA_BRE_C"/>
    <property type="match status" value="1"/>
</dbReference>
<keyword evidence="2" id="KW-0229">DNA integration</keyword>
<keyword evidence="3" id="KW-0233">DNA recombination</keyword>
<gene>
    <name evidence="6" type="ORF">ACCUM_2291</name>
</gene>
<dbReference type="InterPro" id="IPR002104">
    <property type="entry name" value="Integrase_catalytic"/>
</dbReference>
<comment type="subcellular location">
    <subcellularLocation>
        <location evidence="1">Cytoplasm</location>
    </subcellularLocation>
</comment>
<evidence type="ECO:0000256" key="3">
    <source>
        <dbReference type="ARBA" id="ARBA00023172"/>
    </source>
</evidence>
<evidence type="ECO:0000256" key="4">
    <source>
        <dbReference type="SAM" id="MobiDB-lite"/>
    </source>
</evidence>
<feature type="region of interest" description="Disordered" evidence="4">
    <location>
        <begin position="371"/>
        <end position="397"/>
    </location>
</feature>
<dbReference type="SUPFAM" id="SSF56349">
    <property type="entry name" value="DNA breaking-rejoining enzymes"/>
    <property type="match status" value="1"/>
</dbReference>
<protein>
    <submittedName>
        <fullName evidence="6">Mobile element protein</fullName>
    </submittedName>
</protein>
<accession>A0A5S4ERG0</accession>
<dbReference type="Gene3D" id="1.10.443.10">
    <property type="entry name" value="Intergrase catalytic core"/>
    <property type="match status" value="1"/>
</dbReference>
<evidence type="ECO:0000256" key="1">
    <source>
        <dbReference type="ARBA" id="ARBA00004496"/>
    </source>
</evidence>
<evidence type="ECO:0000259" key="5">
    <source>
        <dbReference type="PROSITE" id="PS51898"/>
    </source>
</evidence>
<dbReference type="GO" id="GO:0015074">
    <property type="term" value="P:DNA integration"/>
    <property type="evidence" value="ECO:0007669"/>
    <property type="project" value="UniProtKB-KW"/>
</dbReference>
<dbReference type="OrthoDB" id="8610787at2"/>
<dbReference type="Proteomes" id="UP000306324">
    <property type="component" value="Unassembled WGS sequence"/>
</dbReference>
<evidence type="ECO:0000313" key="7">
    <source>
        <dbReference type="Proteomes" id="UP000306324"/>
    </source>
</evidence>
<dbReference type="InterPro" id="IPR011010">
    <property type="entry name" value="DNA_brk_join_enz"/>
</dbReference>
<dbReference type="InterPro" id="IPR050090">
    <property type="entry name" value="Tyrosine_recombinase_XerCD"/>
</dbReference>
<feature type="compositionally biased region" description="Basic and acidic residues" evidence="4">
    <location>
        <begin position="375"/>
        <end position="391"/>
    </location>
</feature>
<proteinExistence type="predicted"/>
<feature type="domain" description="Tyr recombinase" evidence="5">
    <location>
        <begin position="181"/>
        <end position="388"/>
    </location>
</feature>
<dbReference type="Pfam" id="PF00589">
    <property type="entry name" value="Phage_integrase"/>
    <property type="match status" value="1"/>
</dbReference>
<dbReference type="PANTHER" id="PTHR30349">
    <property type="entry name" value="PHAGE INTEGRASE-RELATED"/>
    <property type="match status" value="1"/>
</dbReference>
<evidence type="ECO:0000313" key="6">
    <source>
        <dbReference type="EMBL" id="TMQ78076.1"/>
    </source>
</evidence>
<keyword evidence="7" id="KW-1185">Reference proteome</keyword>
<dbReference type="InterPro" id="IPR013762">
    <property type="entry name" value="Integrase-like_cat_sf"/>
</dbReference>
<organism evidence="6 7">
    <name type="scientific">Candidatus Accumulibacter phosphatis</name>
    <dbReference type="NCBI Taxonomy" id="327160"/>
    <lineage>
        <taxon>Bacteria</taxon>
        <taxon>Pseudomonadati</taxon>
        <taxon>Pseudomonadota</taxon>
        <taxon>Betaproteobacteria</taxon>
        <taxon>Candidatus Accumulibacter</taxon>
    </lineage>
</organism>
<name>A0A5S4ERG0_9PROT</name>
<dbReference type="GO" id="GO:0003677">
    <property type="term" value="F:DNA binding"/>
    <property type="evidence" value="ECO:0007669"/>
    <property type="project" value="InterPro"/>
</dbReference>
<dbReference type="PROSITE" id="PS51898">
    <property type="entry name" value="TYR_RECOMBINASE"/>
    <property type="match status" value="1"/>
</dbReference>
<dbReference type="EMBL" id="SWAD01000012">
    <property type="protein sequence ID" value="TMQ78076.1"/>
    <property type="molecule type" value="Genomic_DNA"/>
</dbReference>
<dbReference type="PANTHER" id="PTHR30349:SF77">
    <property type="entry name" value="TYROSINE RECOMBINASE XERC"/>
    <property type="match status" value="1"/>
</dbReference>
<dbReference type="AlphaFoldDB" id="A0A5S4ERG0"/>
<dbReference type="GO" id="GO:0006310">
    <property type="term" value="P:DNA recombination"/>
    <property type="evidence" value="ECO:0007669"/>
    <property type="project" value="UniProtKB-KW"/>
</dbReference>
<dbReference type="RefSeq" id="WP_138677504.1">
    <property type="nucleotide sequence ID" value="NZ_SWAD01000012.1"/>
</dbReference>
<sequence length="397" mass="44891">MTLPTPLPFPVEPARNQALSGPRLTAARNDHEAVATWLAKYADNRHTLDSYRREAERLMLWATWHGKDLPGLMVEDVLAYKAFLTDPQPVDLWCLQIQPRTMPDGSPNPLWRQVRRVTRVLADGLPNPTWRPFVSGLSASATKQSMTILFGLFEHLAAIGYVHANPLRAAAKRSRKTRRQGQERYFDAAAWTTLKDWIEAMPKETSREAAHYNRTRFLFSFLYLTGLRRFEMAKARTSDLRFKRGQWWLEVLGKGSVEGEVPLPADALEAIRSYRESTGRPALPASGTNEPLVMDLTGAGRPLSDRAIYAIVKEVCRRAANSVAADRPDLARQIDAGSTHWLRHTSASHQIDRGVDPFIVQRNLRHASFSTTEGYIHKDRDQQHQETEKHTLTGAPS</sequence>
<dbReference type="GO" id="GO:0005737">
    <property type="term" value="C:cytoplasm"/>
    <property type="evidence" value="ECO:0007669"/>
    <property type="project" value="UniProtKB-SubCell"/>
</dbReference>
<reference evidence="6 7" key="1">
    <citation type="submission" date="2019-04" db="EMBL/GenBank/DDBJ databases">
        <title>A novel phosphate-accumulating bacterium identified in bioreactor for phosphate removal from wastewater.</title>
        <authorList>
            <person name="Kotlyarov R.Y."/>
            <person name="Beletsky A.V."/>
            <person name="Kallistova A.Y."/>
            <person name="Dorofeev A.G."/>
            <person name="Nikolaev Y.Y."/>
            <person name="Pimenov N.V."/>
            <person name="Ravin N.V."/>
            <person name="Mardanov A.V."/>
        </authorList>
    </citation>
    <scope>NUCLEOTIDE SEQUENCE [LARGE SCALE GENOMIC DNA]</scope>
    <source>
        <strain evidence="6 7">Bin19</strain>
    </source>
</reference>
<evidence type="ECO:0000256" key="2">
    <source>
        <dbReference type="ARBA" id="ARBA00022908"/>
    </source>
</evidence>